<name>A0A9P6J2C0_9FUNG</name>
<dbReference type="Proteomes" id="UP000749646">
    <property type="component" value="Unassembled WGS sequence"/>
</dbReference>
<reference evidence="1" key="1">
    <citation type="journal article" date="2020" name="Fungal Divers.">
        <title>Resolving the Mortierellaceae phylogeny through synthesis of multi-gene phylogenetics and phylogenomics.</title>
        <authorList>
            <person name="Vandepol N."/>
            <person name="Liber J."/>
            <person name="Desiro A."/>
            <person name="Na H."/>
            <person name="Kennedy M."/>
            <person name="Barry K."/>
            <person name="Grigoriev I.V."/>
            <person name="Miller A.N."/>
            <person name="O'Donnell K."/>
            <person name="Stajich J.E."/>
            <person name="Bonito G."/>
        </authorList>
    </citation>
    <scope>NUCLEOTIDE SEQUENCE</scope>
    <source>
        <strain evidence="1">MES-2147</strain>
    </source>
</reference>
<comment type="caution">
    <text evidence="1">The sequence shown here is derived from an EMBL/GenBank/DDBJ whole genome shotgun (WGS) entry which is preliminary data.</text>
</comment>
<protein>
    <submittedName>
        <fullName evidence="1">Uncharacterized protein</fullName>
    </submittedName>
</protein>
<dbReference type="EMBL" id="JAAAHW010006527">
    <property type="protein sequence ID" value="KAF9959075.1"/>
    <property type="molecule type" value="Genomic_DNA"/>
</dbReference>
<organism evidence="1 2">
    <name type="scientific">Modicella reniformis</name>
    <dbReference type="NCBI Taxonomy" id="1440133"/>
    <lineage>
        <taxon>Eukaryota</taxon>
        <taxon>Fungi</taxon>
        <taxon>Fungi incertae sedis</taxon>
        <taxon>Mucoromycota</taxon>
        <taxon>Mortierellomycotina</taxon>
        <taxon>Mortierellomycetes</taxon>
        <taxon>Mortierellales</taxon>
        <taxon>Mortierellaceae</taxon>
        <taxon>Modicella</taxon>
    </lineage>
</organism>
<proteinExistence type="predicted"/>
<dbReference type="AlphaFoldDB" id="A0A9P6J2C0"/>
<sequence length="104" mass="11769">MTTLNFIHTVMAQNPGIETGSEGIKTRHESFQYTAKYKYGFFKTLVKSLYHGEDKIKDGDSCFITAWNRPNPSRPYLVNIWNLAWAGSQEGSAFLNTIDDSGRS</sequence>
<evidence type="ECO:0000313" key="2">
    <source>
        <dbReference type="Proteomes" id="UP000749646"/>
    </source>
</evidence>
<keyword evidence="2" id="KW-1185">Reference proteome</keyword>
<evidence type="ECO:0000313" key="1">
    <source>
        <dbReference type="EMBL" id="KAF9959075.1"/>
    </source>
</evidence>
<accession>A0A9P6J2C0</accession>
<gene>
    <name evidence="1" type="ORF">BGZ65_000858</name>
</gene>